<dbReference type="Proteomes" id="UP000182983">
    <property type="component" value="Unassembled WGS sequence"/>
</dbReference>
<accession>A0A1H6IX67</accession>
<dbReference type="GO" id="GO:0008168">
    <property type="term" value="F:methyltransferase activity"/>
    <property type="evidence" value="ECO:0007669"/>
    <property type="project" value="UniProtKB-KW"/>
</dbReference>
<dbReference type="AlphaFoldDB" id="A0A1H6IX67"/>
<protein>
    <submittedName>
        <fullName evidence="2">Methyltransferase domain-containing protein</fullName>
    </submittedName>
</protein>
<proteinExistence type="predicted"/>
<keyword evidence="3" id="KW-1185">Reference proteome</keyword>
<dbReference type="EMBL" id="FNWO01000013">
    <property type="protein sequence ID" value="SEH53762.1"/>
    <property type="molecule type" value="Genomic_DNA"/>
</dbReference>
<dbReference type="Gene3D" id="3.40.50.150">
    <property type="entry name" value="Vaccinia Virus protein VP39"/>
    <property type="match status" value="1"/>
</dbReference>
<reference evidence="3" key="1">
    <citation type="submission" date="2016-10" db="EMBL/GenBank/DDBJ databases">
        <authorList>
            <person name="Varghese N."/>
            <person name="Submissions S."/>
        </authorList>
    </citation>
    <scope>NUCLEOTIDE SEQUENCE [LARGE SCALE GENOMIC DNA]</scope>
    <source>
        <strain evidence="3">DSM 13234</strain>
    </source>
</reference>
<organism evidence="2 3">
    <name type="scientific">Magnetospirillum fulvum</name>
    <name type="common">Rhodospirillum fulvum</name>
    <dbReference type="NCBI Taxonomy" id="1082"/>
    <lineage>
        <taxon>Bacteria</taxon>
        <taxon>Pseudomonadati</taxon>
        <taxon>Pseudomonadota</taxon>
        <taxon>Alphaproteobacteria</taxon>
        <taxon>Rhodospirillales</taxon>
        <taxon>Rhodospirillaceae</taxon>
        <taxon>Magnetospirillum</taxon>
    </lineage>
</organism>
<evidence type="ECO:0000313" key="3">
    <source>
        <dbReference type="Proteomes" id="UP000182983"/>
    </source>
</evidence>
<dbReference type="SUPFAM" id="SSF53335">
    <property type="entry name" value="S-adenosyl-L-methionine-dependent methyltransferases"/>
    <property type="match status" value="1"/>
</dbReference>
<feature type="domain" description="Methyltransferase" evidence="1">
    <location>
        <begin position="49"/>
        <end position="147"/>
    </location>
</feature>
<gene>
    <name evidence="2" type="ORF">SAMN04244559_02845</name>
</gene>
<dbReference type="GO" id="GO:0032259">
    <property type="term" value="P:methylation"/>
    <property type="evidence" value="ECO:0007669"/>
    <property type="project" value="UniProtKB-KW"/>
</dbReference>
<dbReference type="InterPro" id="IPR025714">
    <property type="entry name" value="Methyltranfer_dom"/>
</dbReference>
<sequence>MCEKWQKEWLSEAEGKDYGDLFFKRATGDTPEMESSKAASTRVDSLLRPNDTVVDVGCGAGHYLYSLRSRLKTPFLYRGVDATPYYIDRAKAAFKHDDHADFQIGNIFDLPLDNAVGDIVMCNNVLLHLPSLAKPLAELIRVSRRHVLIRTLVAEKSYVIQDVEPQPDGQDFDENNEPKGFHYLNIYGRSYITHLLSREKRVSSIKFEIDKDYDPNSVNDTGDLLKNSWDKTTTTMGIQVSGMIILPWTWIQIDLTA</sequence>
<dbReference type="InterPro" id="IPR029063">
    <property type="entry name" value="SAM-dependent_MTases_sf"/>
</dbReference>
<dbReference type="CDD" id="cd02440">
    <property type="entry name" value="AdoMet_MTases"/>
    <property type="match status" value="1"/>
</dbReference>
<keyword evidence="2" id="KW-0489">Methyltransferase</keyword>
<keyword evidence="2" id="KW-0808">Transferase</keyword>
<name>A0A1H6IX67_MAGFU</name>
<evidence type="ECO:0000313" key="2">
    <source>
        <dbReference type="EMBL" id="SEH53762.1"/>
    </source>
</evidence>
<evidence type="ECO:0000259" key="1">
    <source>
        <dbReference type="Pfam" id="PF13847"/>
    </source>
</evidence>
<dbReference type="Pfam" id="PF13847">
    <property type="entry name" value="Methyltransf_31"/>
    <property type="match status" value="1"/>
</dbReference>